<evidence type="ECO:0000313" key="3">
    <source>
        <dbReference type="Proteomes" id="UP000203363"/>
    </source>
</evidence>
<proteinExistence type="predicted"/>
<name>W8EAY5_9CAUD</name>
<sequence>MKLKNRLSGVQVSVPDALAEELLDKGTYQTPEDYDADERERAAAERDRLAVIAGLEDDGDGGVHRKPTAAEKRAQAKAEKEAAEAAEREAAEKAAADAAAAGN</sequence>
<dbReference type="EMBL" id="KJ410133">
    <property type="protein sequence ID" value="AHJ86558.1"/>
    <property type="molecule type" value="Genomic_DNA"/>
</dbReference>
<evidence type="ECO:0000256" key="1">
    <source>
        <dbReference type="SAM" id="MobiDB-lite"/>
    </source>
</evidence>
<dbReference type="GeneID" id="18506159"/>
<feature type="region of interest" description="Disordered" evidence="1">
    <location>
        <begin position="23"/>
        <end position="103"/>
    </location>
</feature>
<gene>
    <name evidence="2" type="ORF">Jolie2_8</name>
</gene>
<protein>
    <submittedName>
        <fullName evidence="2">Uncharacterized protein</fullName>
    </submittedName>
</protein>
<evidence type="ECO:0000313" key="2">
    <source>
        <dbReference type="EMBL" id="AHJ86558.1"/>
    </source>
</evidence>
<dbReference type="RefSeq" id="YP_009009665.1">
    <property type="nucleotide sequence ID" value="NC_023604.1"/>
</dbReference>
<keyword evidence="3" id="KW-1185">Reference proteome</keyword>
<dbReference type="Proteomes" id="UP000203363">
    <property type="component" value="Segment"/>
</dbReference>
<organism evidence="2 3">
    <name type="scientific">Mycobacterium phage Jolie2</name>
    <dbReference type="NCBI Taxonomy" id="1458831"/>
    <lineage>
        <taxon>Viruses</taxon>
        <taxon>Duplodnaviria</taxon>
        <taxon>Heunggongvirae</taxon>
        <taxon>Uroviricota</taxon>
        <taxon>Caudoviricetes</taxon>
        <taxon>Gclasvirinae</taxon>
        <taxon>Jolieduovirus</taxon>
        <taxon>Jolieduovirus jolie2</taxon>
    </lineage>
</organism>
<reference evidence="2 3" key="1">
    <citation type="journal article" date="2014" name="Genome Announc.">
        <title>Complete genome sequences of nine mycobacteriophages.</title>
        <authorList>
            <person name="Franceschelli J.J."/>
            <person name="Suarez C.A."/>
            <person name="Teran L."/>
            <person name="Raya R.R."/>
            <person name="Morbidoni H.R."/>
        </authorList>
    </citation>
    <scope>NUCLEOTIDE SEQUENCE [LARGE SCALE GENOMIC DNA]</scope>
</reference>
<accession>W8EAY5</accession>
<dbReference type="Pfam" id="PF23976">
    <property type="entry name" value="DUF7302"/>
    <property type="match status" value="1"/>
</dbReference>
<dbReference type="KEGG" id="vg:18506159"/>
<feature type="compositionally biased region" description="Basic and acidic residues" evidence="1">
    <location>
        <begin position="68"/>
        <end position="95"/>
    </location>
</feature>
<feature type="compositionally biased region" description="Basic and acidic residues" evidence="1">
    <location>
        <begin position="38"/>
        <end position="49"/>
    </location>
</feature>
<dbReference type="InterPro" id="IPR055726">
    <property type="entry name" value="DUF7302"/>
</dbReference>